<dbReference type="RefSeq" id="WP_016469843.1">
    <property type="nucleotide sequence ID" value="NZ_BNEJ01000031.1"/>
</dbReference>
<proteinExistence type="inferred from homology"/>
<dbReference type="Proteomes" id="UP000298111">
    <property type="component" value="Unassembled WGS sequence"/>
</dbReference>
<keyword evidence="4 7" id="KW-0012">Acyltransferase</keyword>
<dbReference type="PIRSF" id="PIRSF000429">
    <property type="entry name" value="Ac-CoA_Ac_transf"/>
    <property type="match status" value="1"/>
</dbReference>
<dbReference type="PANTHER" id="PTHR18919">
    <property type="entry name" value="ACETYL-COA C-ACYLTRANSFERASE"/>
    <property type="match status" value="1"/>
</dbReference>
<comment type="similarity">
    <text evidence="1 7">Belongs to the thiolase-like superfamily. Thiolase family.</text>
</comment>
<evidence type="ECO:0000256" key="4">
    <source>
        <dbReference type="ARBA" id="ARBA00023315"/>
    </source>
</evidence>
<dbReference type="InterPro" id="IPR002155">
    <property type="entry name" value="Thiolase"/>
</dbReference>
<comment type="caution">
    <text evidence="8">The sequence shown here is derived from an EMBL/GenBank/DDBJ whole genome shotgun (WGS) entry which is preliminary data.</text>
</comment>
<dbReference type="InterPro" id="IPR016039">
    <property type="entry name" value="Thiolase-like"/>
</dbReference>
<dbReference type="GO" id="GO:0003985">
    <property type="term" value="F:acetyl-CoA C-acetyltransferase activity"/>
    <property type="evidence" value="ECO:0007669"/>
    <property type="project" value="UniProtKB-EC"/>
</dbReference>
<dbReference type="InterPro" id="IPR020615">
    <property type="entry name" value="Thiolase_acyl_enz_int_AS"/>
</dbReference>
<dbReference type="InterPro" id="IPR020617">
    <property type="entry name" value="Thiolase_C"/>
</dbReference>
<dbReference type="Pfam" id="PF02803">
    <property type="entry name" value="Thiolase_C"/>
    <property type="match status" value="1"/>
</dbReference>
<name>A0A6C1C7I2_9ACTN</name>
<organism evidence="8 9">
    <name type="scientific">Streptomyces albus</name>
    <dbReference type="NCBI Taxonomy" id="1888"/>
    <lineage>
        <taxon>Bacteria</taxon>
        <taxon>Bacillati</taxon>
        <taxon>Actinomycetota</taxon>
        <taxon>Actinomycetes</taxon>
        <taxon>Kitasatosporales</taxon>
        <taxon>Streptomycetaceae</taxon>
        <taxon>Streptomyces</taxon>
    </lineage>
</organism>
<keyword evidence="3 7" id="KW-0808">Transferase</keyword>
<dbReference type="PROSITE" id="PS00099">
    <property type="entry name" value="THIOLASE_3"/>
    <property type="match status" value="1"/>
</dbReference>
<dbReference type="GeneID" id="75181254"/>
<evidence type="ECO:0000256" key="7">
    <source>
        <dbReference type="RuleBase" id="RU003557"/>
    </source>
</evidence>
<dbReference type="NCBIfam" id="TIGR01930">
    <property type="entry name" value="AcCoA-C-Actrans"/>
    <property type="match status" value="1"/>
</dbReference>
<evidence type="ECO:0000313" key="9">
    <source>
        <dbReference type="Proteomes" id="UP000298111"/>
    </source>
</evidence>
<dbReference type="EMBL" id="RCIY01000103">
    <property type="protein sequence ID" value="TGG76584.1"/>
    <property type="molecule type" value="Genomic_DNA"/>
</dbReference>
<dbReference type="AlphaFoldDB" id="A0A6C1C7I2"/>
<dbReference type="Gene3D" id="3.40.47.10">
    <property type="match status" value="2"/>
</dbReference>
<dbReference type="InterPro" id="IPR020616">
    <property type="entry name" value="Thiolase_N"/>
</dbReference>
<dbReference type="FunFam" id="3.40.47.10:FF:000010">
    <property type="entry name" value="Acetyl-CoA acetyltransferase (Thiolase)"/>
    <property type="match status" value="1"/>
</dbReference>
<dbReference type="CDD" id="cd00751">
    <property type="entry name" value="thiolase"/>
    <property type="match status" value="1"/>
</dbReference>
<dbReference type="InterPro" id="IPR020610">
    <property type="entry name" value="Thiolase_AS"/>
</dbReference>
<reference evidence="8 9" key="1">
    <citation type="submission" date="2018-10" db="EMBL/GenBank/DDBJ databases">
        <title>Isolation of pseudouridimycin from Streptomyces albus DSM 40763.</title>
        <authorList>
            <person name="Rosenqvist P."/>
            <person name="Metsae-Ketelae M."/>
            <person name="Virta P."/>
        </authorList>
    </citation>
    <scope>NUCLEOTIDE SEQUENCE [LARGE SCALE GENOMIC DNA]</scope>
    <source>
        <strain evidence="8 9">DSM 40763</strain>
    </source>
</reference>
<evidence type="ECO:0000256" key="1">
    <source>
        <dbReference type="ARBA" id="ARBA00010982"/>
    </source>
</evidence>
<evidence type="ECO:0000256" key="3">
    <source>
        <dbReference type="ARBA" id="ARBA00022679"/>
    </source>
</evidence>
<protein>
    <recommendedName>
        <fullName evidence="6">Probable acetyl-CoA acetyltransferase</fullName>
        <ecNumber evidence="2">2.3.1.9</ecNumber>
    </recommendedName>
    <alternativeName>
        <fullName evidence="5">Acetoacetyl-CoA thiolase</fullName>
    </alternativeName>
</protein>
<evidence type="ECO:0000256" key="2">
    <source>
        <dbReference type="ARBA" id="ARBA00012705"/>
    </source>
</evidence>
<dbReference type="SUPFAM" id="SSF53901">
    <property type="entry name" value="Thiolase-like"/>
    <property type="match status" value="2"/>
</dbReference>
<dbReference type="InterPro" id="IPR020613">
    <property type="entry name" value="Thiolase_CS"/>
</dbReference>
<accession>A0A6C1C7I2</accession>
<dbReference type="PROSITE" id="PS00098">
    <property type="entry name" value="THIOLASE_1"/>
    <property type="match status" value="1"/>
</dbReference>
<dbReference type="EC" id="2.3.1.9" evidence="2"/>
<sequence>MTATPSSTTSVIVSGARTPMGRLLGSLAPFSGADLGGFAIKAALERAGIGGDQVEYVIMGQVLQAGAGQIPARQAAVKAGIPMNVPALTVNKVCLSGLDAIALADQLIRAGEFEVVVAGGQESMTNAPHLLPKSRQGYKYGSLEVLDSMAHDGLTDSFEGIAMGASTEKHNTRLGIPRDVQDEIAARSHQRAAAAQRDGLFEAEITPVEIPQRKGDAVLFSQDEGIRGDSTPESLAKLKPAFAKDGTITAGSSSQISDGAAAVVVMSKAKAEELGLEWIAEIGAHGNVAGPDNSLQSQPANAIQHALKKEGRSVADLDLIEINEAFAAVAHQSMKDLGVGPEKVNVNGGAIALGHPIGMSGARIVLHLALELKRRGGGLGAAALCGGGGQGDALIVRVP</sequence>
<gene>
    <name evidence="8" type="ORF">D8771_28690</name>
</gene>
<dbReference type="PROSITE" id="PS00737">
    <property type="entry name" value="THIOLASE_2"/>
    <property type="match status" value="1"/>
</dbReference>
<evidence type="ECO:0000256" key="6">
    <source>
        <dbReference type="ARBA" id="ARBA00040529"/>
    </source>
</evidence>
<dbReference type="Pfam" id="PF00108">
    <property type="entry name" value="Thiolase_N"/>
    <property type="match status" value="1"/>
</dbReference>
<evidence type="ECO:0000256" key="5">
    <source>
        <dbReference type="ARBA" id="ARBA00030755"/>
    </source>
</evidence>
<dbReference type="PANTHER" id="PTHR18919:SF107">
    <property type="entry name" value="ACETYL-COA ACETYLTRANSFERASE, CYTOSOLIC"/>
    <property type="match status" value="1"/>
</dbReference>
<evidence type="ECO:0000313" key="8">
    <source>
        <dbReference type="EMBL" id="TGG76584.1"/>
    </source>
</evidence>